<dbReference type="AlphaFoldDB" id="A0A482XGT6"/>
<evidence type="ECO:0000313" key="3">
    <source>
        <dbReference type="Proteomes" id="UP000291343"/>
    </source>
</evidence>
<dbReference type="PANTHER" id="PTHR16238:SF7">
    <property type="entry name" value="GEM-ASSOCIATED PROTEIN 8"/>
    <property type="match status" value="1"/>
</dbReference>
<name>A0A482XGT6_LAOST</name>
<protein>
    <recommendedName>
        <fullName evidence="4">Gem-associated protein 8</fullName>
    </recommendedName>
</protein>
<feature type="region of interest" description="Disordered" evidence="1">
    <location>
        <begin position="115"/>
        <end position="155"/>
    </location>
</feature>
<evidence type="ECO:0000313" key="2">
    <source>
        <dbReference type="EMBL" id="RZF45023.1"/>
    </source>
</evidence>
<dbReference type="InParanoid" id="A0A482XGT6"/>
<dbReference type="PANTHER" id="PTHR16238">
    <property type="entry name" value="GEM-ASSOCIATED PROTEIN 8"/>
    <property type="match status" value="1"/>
</dbReference>
<evidence type="ECO:0000256" key="1">
    <source>
        <dbReference type="SAM" id="MobiDB-lite"/>
    </source>
</evidence>
<dbReference type="GO" id="GO:0000387">
    <property type="term" value="P:spliceosomal snRNP assembly"/>
    <property type="evidence" value="ECO:0007669"/>
    <property type="project" value="InterPro"/>
</dbReference>
<keyword evidence="3" id="KW-1185">Reference proteome</keyword>
<feature type="compositionally biased region" description="Basic and acidic residues" evidence="1">
    <location>
        <begin position="115"/>
        <end position="127"/>
    </location>
</feature>
<dbReference type="GO" id="GO:0032797">
    <property type="term" value="C:SMN complex"/>
    <property type="evidence" value="ECO:0007669"/>
    <property type="project" value="InterPro"/>
</dbReference>
<dbReference type="SMR" id="A0A482XGT6"/>
<dbReference type="InterPro" id="IPR034754">
    <property type="entry name" value="GEMIN8"/>
</dbReference>
<dbReference type="Pfam" id="PF15348">
    <property type="entry name" value="GEMIN8"/>
    <property type="match status" value="1"/>
</dbReference>
<gene>
    <name evidence="2" type="ORF">LSTR_LSTR001984</name>
</gene>
<accession>A0A482XGT6</accession>
<comment type="caution">
    <text evidence="2">The sequence shown here is derived from an EMBL/GenBank/DDBJ whole genome shotgun (WGS) entry which is preliminary data.</text>
</comment>
<dbReference type="STRING" id="195883.A0A482XGT6"/>
<evidence type="ECO:0008006" key="4">
    <source>
        <dbReference type="Google" id="ProtNLM"/>
    </source>
</evidence>
<reference evidence="2 3" key="1">
    <citation type="journal article" date="2017" name="Gigascience">
        <title>Genome sequence of the small brown planthopper, Laodelphax striatellus.</title>
        <authorList>
            <person name="Zhu J."/>
            <person name="Jiang F."/>
            <person name="Wang X."/>
            <person name="Yang P."/>
            <person name="Bao Y."/>
            <person name="Zhao W."/>
            <person name="Wang W."/>
            <person name="Lu H."/>
            <person name="Wang Q."/>
            <person name="Cui N."/>
            <person name="Li J."/>
            <person name="Chen X."/>
            <person name="Luo L."/>
            <person name="Yu J."/>
            <person name="Kang L."/>
            <person name="Cui F."/>
        </authorList>
    </citation>
    <scope>NUCLEOTIDE SEQUENCE [LARGE SCALE GENOMIC DNA]</scope>
    <source>
        <strain evidence="2">Lst14</strain>
    </source>
</reference>
<dbReference type="OrthoDB" id="5989213at2759"/>
<organism evidence="2 3">
    <name type="scientific">Laodelphax striatellus</name>
    <name type="common">Small brown planthopper</name>
    <name type="synonym">Delphax striatella</name>
    <dbReference type="NCBI Taxonomy" id="195883"/>
    <lineage>
        <taxon>Eukaryota</taxon>
        <taxon>Metazoa</taxon>
        <taxon>Ecdysozoa</taxon>
        <taxon>Arthropoda</taxon>
        <taxon>Hexapoda</taxon>
        <taxon>Insecta</taxon>
        <taxon>Pterygota</taxon>
        <taxon>Neoptera</taxon>
        <taxon>Paraneoptera</taxon>
        <taxon>Hemiptera</taxon>
        <taxon>Auchenorrhyncha</taxon>
        <taxon>Fulgoroidea</taxon>
        <taxon>Delphacidae</taxon>
        <taxon>Criomorphinae</taxon>
        <taxon>Laodelphax</taxon>
    </lineage>
</organism>
<feature type="compositionally biased region" description="Basic and acidic residues" evidence="1">
    <location>
        <begin position="136"/>
        <end position="155"/>
    </location>
</feature>
<proteinExistence type="predicted"/>
<dbReference type="EMBL" id="QKKF02010000">
    <property type="protein sequence ID" value="RZF45023.1"/>
    <property type="molecule type" value="Genomic_DNA"/>
</dbReference>
<dbReference type="Proteomes" id="UP000291343">
    <property type="component" value="Unassembled WGS sequence"/>
</dbReference>
<sequence>MSWWYWQNYEICRKWREAHEDILSKIAYANSRLDSSSYYKNTNPTTEVEYSDSRYDEVPSEIHHNRCHEEESFMVCDGDEDGDDENGNECDSSQINFEVDENFLEFLKISMKHKQDLKKERMQGEKKSRQRQPPNKNEKNEKSSRSVKSSFRDDRKYTPAPDCFLGKKRLEEMGLLYGSAAQKIIGMETALQLSFNKKCDTSHPVYWPAVPINLNMY</sequence>